<evidence type="ECO:0000313" key="2">
    <source>
        <dbReference type="Proteomes" id="UP001642484"/>
    </source>
</evidence>
<dbReference type="EMBL" id="CAXAMN010027029">
    <property type="protein sequence ID" value="CAK9107848.1"/>
    <property type="molecule type" value="Genomic_DNA"/>
</dbReference>
<keyword evidence="2" id="KW-1185">Reference proteome</keyword>
<accession>A0ABP0S649</accession>
<comment type="caution">
    <text evidence="1">The sequence shown here is derived from an EMBL/GenBank/DDBJ whole genome shotgun (WGS) entry which is preliminary data.</text>
</comment>
<gene>
    <name evidence="1" type="ORF">CCMP2556_LOCUS50303</name>
</gene>
<proteinExistence type="predicted"/>
<organism evidence="1 2">
    <name type="scientific">Durusdinium trenchii</name>
    <dbReference type="NCBI Taxonomy" id="1381693"/>
    <lineage>
        <taxon>Eukaryota</taxon>
        <taxon>Sar</taxon>
        <taxon>Alveolata</taxon>
        <taxon>Dinophyceae</taxon>
        <taxon>Suessiales</taxon>
        <taxon>Symbiodiniaceae</taxon>
        <taxon>Durusdinium</taxon>
    </lineage>
</organism>
<dbReference type="Proteomes" id="UP001642484">
    <property type="component" value="Unassembled WGS sequence"/>
</dbReference>
<evidence type="ECO:0000313" key="1">
    <source>
        <dbReference type="EMBL" id="CAK9107848.1"/>
    </source>
</evidence>
<name>A0ABP0S649_9DINO</name>
<sequence>MGATAALAFISARSESELEEELEADTQEMLREYALQENQRTGVCHRRWSKYLPLDKMFASSLLDKMLVGGGPY</sequence>
<protein>
    <submittedName>
        <fullName evidence="1">Uncharacterized protein</fullName>
    </submittedName>
</protein>
<reference evidence="1 2" key="1">
    <citation type="submission" date="2024-02" db="EMBL/GenBank/DDBJ databases">
        <authorList>
            <person name="Chen Y."/>
            <person name="Shah S."/>
            <person name="Dougan E. K."/>
            <person name="Thang M."/>
            <person name="Chan C."/>
        </authorList>
    </citation>
    <scope>NUCLEOTIDE SEQUENCE [LARGE SCALE GENOMIC DNA]</scope>
</reference>